<proteinExistence type="predicted"/>
<keyword evidence="1" id="KW-0472">Membrane</keyword>
<comment type="caution">
    <text evidence="2">The sequence shown here is derived from an EMBL/GenBank/DDBJ whole genome shotgun (WGS) entry which is preliminary data.</text>
</comment>
<accession>A0A657PVB7</accession>
<name>A0A657PVB7_9GAMM</name>
<evidence type="ECO:0000313" key="3">
    <source>
        <dbReference type="Proteomes" id="UP000250928"/>
    </source>
</evidence>
<reference evidence="2 3" key="1">
    <citation type="submission" date="2018-01" db="EMBL/GenBank/DDBJ databases">
        <title>Novel co-symbiosis in the lucinid bivalve Phacoides pectinatus.</title>
        <authorList>
            <person name="Lim S.J."/>
            <person name="Davis B.G."/>
            <person name="Gill D.E."/>
            <person name="Engel A.S."/>
            <person name="Anderson L.C."/>
            <person name="Campbell B.J."/>
        </authorList>
    </citation>
    <scope>NUCLEOTIDE SEQUENCE [LARGE SCALE GENOMIC DNA]</scope>
    <source>
        <strain evidence="2">N3_P5</strain>
    </source>
</reference>
<dbReference type="EMBL" id="PQCO01000326">
    <property type="protein sequence ID" value="PUD98063.1"/>
    <property type="molecule type" value="Genomic_DNA"/>
</dbReference>
<gene>
    <name evidence="2" type="ORF">C3L24_13475</name>
</gene>
<keyword evidence="1" id="KW-0812">Transmembrane</keyword>
<evidence type="ECO:0000256" key="1">
    <source>
        <dbReference type="SAM" id="Phobius"/>
    </source>
</evidence>
<dbReference type="Proteomes" id="UP000250928">
    <property type="component" value="Unassembled WGS sequence"/>
</dbReference>
<sequence length="125" mass="13774">MIWKLLLTALVIAGALYTVRGRQQRMEQVARASALAAPPPRSAPRLVKVGAALLVVIMVAGAGFYLFHQWRDAYQIVSVRVIDTRSGQTVTYQAYKGDIEGRRFITTRGVVVSLAEVERMELGGE</sequence>
<evidence type="ECO:0000313" key="2">
    <source>
        <dbReference type="EMBL" id="PUD98063.1"/>
    </source>
</evidence>
<keyword evidence="1" id="KW-1133">Transmembrane helix</keyword>
<organism evidence="2 3">
    <name type="scientific">Candidatus Sedimenticola endophacoides</name>
    <dbReference type="NCBI Taxonomy" id="2548426"/>
    <lineage>
        <taxon>Bacteria</taxon>
        <taxon>Pseudomonadati</taxon>
        <taxon>Pseudomonadota</taxon>
        <taxon>Gammaproteobacteria</taxon>
        <taxon>Chromatiales</taxon>
        <taxon>Sedimenticolaceae</taxon>
        <taxon>Sedimenticola</taxon>
    </lineage>
</organism>
<protein>
    <submittedName>
        <fullName evidence="2">Antitermination protein NusG</fullName>
    </submittedName>
</protein>
<feature type="transmembrane region" description="Helical" evidence="1">
    <location>
        <begin position="45"/>
        <end position="67"/>
    </location>
</feature>
<dbReference type="AlphaFoldDB" id="A0A657PVB7"/>